<keyword evidence="1" id="KW-0812">Transmembrane</keyword>
<evidence type="ECO:0000313" key="2">
    <source>
        <dbReference type="EMBL" id="KAK7317867.1"/>
    </source>
</evidence>
<keyword evidence="1" id="KW-0472">Membrane</keyword>
<dbReference type="EMBL" id="JAYKXN010000001">
    <property type="protein sequence ID" value="KAK7317867.1"/>
    <property type="molecule type" value="Genomic_DNA"/>
</dbReference>
<evidence type="ECO:0000256" key="1">
    <source>
        <dbReference type="SAM" id="Phobius"/>
    </source>
</evidence>
<name>A0AAN9Q0Y6_CLITE</name>
<sequence length="79" mass="9273">MKLEYKRKIVSFNNFLIVVCLLHSSILLYYNGCFCLCSSADPAIICRSRHWHKVGTMRLRVELSEQIIFRLSGDYVLFI</sequence>
<keyword evidence="3" id="KW-1185">Reference proteome</keyword>
<protein>
    <submittedName>
        <fullName evidence="2">Uncharacterized protein</fullName>
    </submittedName>
</protein>
<comment type="caution">
    <text evidence="2">The sequence shown here is derived from an EMBL/GenBank/DDBJ whole genome shotgun (WGS) entry which is preliminary data.</text>
</comment>
<reference evidence="2 3" key="1">
    <citation type="submission" date="2024-01" db="EMBL/GenBank/DDBJ databases">
        <title>The genomes of 5 underutilized Papilionoideae crops provide insights into root nodulation and disease resistance.</title>
        <authorList>
            <person name="Yuan L."/>
        </authorList>
    </citation>
    <scope>NUCLEOTIDE SEQUENCE [LARGE SCALE GENOMIC DNA]</scope>
    <source>
        <strain evidence="2">LY-2023</strain>
        <tissue evidence="2">Leaf</tissue>
    </source>
</reference>
<evidence type="ECO:0000313" key="3">
    <source>
        <dbReference type="Proteomes" id="UP001359559"/>
    </source>
</evidence>
<keyword evidence="1" id="KW-1133">Transmembrane helix</keyword>
<feature type="transmembrane region" description="Helical" evidence="1">
    <location>
        <begin position="12"/>
        <end position="30"/>
    </location>
</feature>
<dbReference type="Proteomes" id="UP001359559">
    <property type="component" value="Unassembled WGS sequence"/>
</dbReference>
<accession>A0AAN9Q0Y6</accession>
<organism evidence="2 3">
    <name type="scientific">Clitoria ternatea</name>
    <name type="common">Butterfly pea</name>
    <dbReference type="NCBI Taxonomy" id="43366"/>
    <lineage>
        <taxon>Eukaryota</taxon>
        <taxon>Viridiplantae</taxon>
        <taxon>Streptophyta</taxon>
        <taxon>Embryophyta</taxon>
        <taxon>Tracheophyta</taxon>
        <taxon>Spermatophyta</taxon>
        <taxon>Magnoliopsida</taxon>
        <taxon>eudicotyledons</taxon>
        <taxon>Gunneridae</taxon>
        <taxon>Pentapetalae</taxon>
        <taxon>rosids</taxon>
        <taxon>fabids</taxon>
        <taxon>Fabales</taxon>
        <taxon>Fabaceae</taxon>
        <taxon>Papilionoideae</taxon>
        <taxon>50 kb inversion clade</taxon>
        <taxon>NPAAA clade</taxon>
        <taxon>indigoferoid/millettioid clade</taxon>
        <taxon>Phaseoleae</taxon>
        <taxon>Clitoria</taxon>
    </lineage>
</organism>
<proteinExistence type="predicted"/>
<dbReference type="AlphaFoldDB" id="A0AAN9Q0Y6"/>
<gene>
    <name evidence="2" type="ORF">RJT34_02450</name>
</gene>